<dbReference type="EMBL" id="JAMYWD010000002">
    <property type="protein sequence ID" value="KAJ4979966.1"/>
    <property type="molecule type" value="Genomic_DNA"/>
</dbReference>
<proteinExistence type="predicted"/>
<evidence type="ECO:0000313" key="2">
    <source>
        <dbReference type="Proteomes" id="UP001141806"/>
    </source>
</evidence>
<sequence>MLSWVCVADKCGDDRARLGVVVDRCGDGRARLGVCCGQVWGWYVLGWVCVADRYGDGACSAGCVLRTGVGVVRALLGVEVRCGDGANVMAGEVKPNEKNSKVGRWPYLSGWLKERSEVGWRFMAGVGFNAWASARWFVSDVSGEKEEQGSKMGGGVEYTVVGLMREWAWSVVGLPYARGKIGRFNEGGGGAGEMELMM</sequence>
<keyword evidence="2" id="KW-1185">Reference proteome</keyword>
<evidence type="ECO:0000313" key="1">
    <source>
        <dbReference type="EMBL" id="KAJ4979966.1"/>
    </source>
</evidence>
<protein>
    <submittedName>
        <fullName evidence="1">Uncharacterized protein</fullName>
    </submittedName>
</protein>
<gene>
    <name evidence="1" type="ORF">NE237_010746</name>
</gene>
<dbReference type="AlphaFoldDB" id="A0A9Q0L0U1"/>
<name>A0A9Q0L0U1_9MAGN</name>
<accession>A0A9Q0L0U1</accession>
<organism evidence="1 2">
    <name type="scientific">Protea cynaroides</name>
    <dbReference type="NCBI Taxonomy" id="273540"/>
    <lineage>
        <taxon>Eukaryota</taxon>
        <taxon>Viridiplantae</taxon>
        <taxon>Streptophyta</taxon>
        <taxon>Embryophyta</taxon>
        <taxon>Tracheophyta</taxon>
        <taxon>Spermatophyta</taxon>
        <taxon>Magnoliopsida</taxon>
        <taxon>Proteales</taxon>
        <taxon>Proteaceae</taxon>
        <taxon>Protea</taxon>
    </lineage>
</organism>
<reference evidence="1" key="1">
    <citation type="journal article" date="2023" name="Plant J.">
        <title>The genome of the king protea, Protea cynaroides.</title>
        <authorList>
            <person name="Chang J."/>
            <person name="Duong T.A."/>
            <person name="Schoeman C."/>
            <person name="Ma X."/>
            <person name="Roodt D."/>
            <person name="Barker N."/>
            <person name="Li Z."/>
            <person name="Van de Peer Y."/>
            <person name="Mizrachi E."/>
        </authorList>
    </citation>
    <scope>NUCLEOTIDE SEQUENCE</scope>
    <source>
        <tissue evidence="1">Young leaves</tissue>
    </source>
</reference>
<comment type="caution">
    <text evidence="1">The sequence shown here is derived from an EMBL/GenBank/DDBJ whole genome shotgun (WGS) entry which is preliminary data.</text>
</comment>
<dbReference type="Proteomes" id="UP001141806">
    <property type="component" value="Unassembled WGS sequence"/>
</dbReference>